<name>A0ABS8IY58_9BURK</name>
<proteinExistence type="predicted"/>
<evidence type="ECO:0000313" key="2">
    <source>
        <dbReference type="Proteomes" id="UP001198701"/>
    </source>
</evidence>
<protein>
    <submittedName>
        <fullName evidence="1">Uncharacterized protein</fullName>
    </submittedName>
</protein>
<dbReference type="EMBL" id="JAJHPV010000022">
    <property type="protein sequence ID" value="MCC6073469.1"/>
    <property type="molecule type" value="Genomic_DNA"/>
</dbReference>
<keyword evidence="2" id="KW-1185">Reference proteome</keyword>
<reference evidence="1 2" key="1">
    <citation type="submission" date="2021-11" db="EMBL/GenBank/DDBJ databases">
        <authorList>
            <person name="Huq M.A."/>
        </authorList>
    </citation>
    <scope>NUCLEOTIDE SEQUENCE [LARGE SCALE GENOMIC DNA]</scope>
    <source>
        <strain evidence="1 2">MAHUQ-52</strain>
    </source>
</reference>
<sequence>MLKQDRALDCMPGTRVFTLGKGQSLAFWEIFSDNKRPMFLVVLQKNLIEVVVLCDGCHIMMPMASVMIRDVGLQVTSV</sequence>
<organism evidence="1 2">
    <name type="scientific">Massilia agrisoli</name>
    <dbReference type="NCBI Taxonomy" id="2892444"/>
    <lineage>
        <taxon>Bacteria</taxon>
        <taxon>Pseudomonadati</taxon>
        <taxon>Pseudomonadota</taxon>
        <taxon>Betaproteobacteria</taxon>
        <taxon>Burkholderiales</taxon>
        <taxon>Oxalobacteraceae</taxon>
        <taxon>Telluria group</taxon>
        <taxon>Massilia</taxon>
    </lineage>
</organism>
<gene>
    <name evidence="1" type="ORF">LMJ30_21280</name>
</gene>
<evidence type="ECO:0000313" key="1">
    <source>
        <dbReference type="EMBL" id="MCC6073469.1"/>
    </source>
</evidence>
<comment type="caution">
    <text evidence="1">The sequence shown here is derived from an EMBL/GenBank/DDBJ whole genome shotgun (WGS) entry which is preliminary data.</text>
</comment>
<dbReference type="Proteomes" id="UP001198701">
    <property type="component" value="Unassembled WGS sequence"/>
</dbReference>
<dbReference type="RefSeq" id="WP_229434589.1">
    <property type="nucleotide sequence ID" value="NZ_JAJHPV010000022.1"/>
</dbReference>
<accession>A0ABS8IY58</accession>